<sequence length="55" mass="5878">MSWAVIVMALGAFMAGGTYSFHKQGFPRYTVVIMGVIAAALIIYGAFAWYAGSRG</sequence>
<dbReference type="Proteomes" id="UP000009877">
    <property type="component" value="Unassembled WGS sequence"/>
</dbReference>
<dbReference type="AlphaFoldDB" id="M2YE84"/>
<organism evidence="2 3">
    <name type="scientific">Kocuria palustris PEL</name>
    <dbReference type="NCBI Taxonomy" id="1236550"/>
    <lineage>
        <taxon>Bacteria</taxon>
        <taxon>Bacillati</taxon>
        <taxon>Actinomycetota</taxon>
        <taxon>Actinomycetes</taxon>
        <taxon>Micrococcales</taxon>
        <taxon>Micrococcaceae</taxon>
        <taxon>Kocuria</taxon>
    </lineage>
</organism>
<evidence type="ECO:0000256" key="1">
    <source>
        <dbReference type="SAM" id="Phobius"/>
    </source>
</evidence>
<keyword evidence="3" id="KW-1185">Reference proteome</keyword>
<gene>
    <name evidence="2" type="ORF">C884_02457</name>
</gene>
<dbReference type="RefSeq" id="WP_006214517.1">
    <property type="nucleotide sequence ID" value="NZ_ANHZ02000008.1"/>
</dbReference>
<evidence type="ECO:0000313" key="2">
    <source>
        <dbReference type="EMBL" id="EME36850.1"/>
    </source>
</evidence>
<keyword evidence="1" id="KW-0812">Transmembrane</keyword>
<feature type="transmembrane region" description="Helical" evidence="1">
    <location>
        <begin position="30"/>
        <end position="51"/>
    </location>
</feature>
<name>M2YE84_9MICC</name>
<keyword evidence="1" id="KW-0472">Membrane</keyword>
<evidence type="ECO:0000313" key="3">
    <source>
        <dbReference type="Proteomes" id="UP000009877"/>
    </source>
</evidence>
<protein>
    <submittedName>
        <fullName evidence="2">Uncharacterized protein</fullName>
    </submittedName>
</protein>
<dbReference type="EMBL" id="ANHZ02000008">
    <property type="protein sequence ID" value="EME36850.1"/>
    <property type="molecule type" value="Genomic_DNA"/>
</dbReference>
<reference evidence="2 3" key="1">
    <citation type="journal article" date="2014" name="Genome Announc.">
        <title>Draft Genome Sequence of Kocuria palustris PEL.</title>
        <authorList>
            <person name="Sharma G."/>
            <person name="Khatri I."/>
            <person name="Subramanian S."/>
        </authorList>
    </citation>
    <scope>NUCLEOTIDE SEQUENCE [LARGE SCALE GENOMIC DNA]</scope>
    <source>
        <strain evidence="2 3">PEL</strain>
    </source>
</reference>
<comment type="caution">
    <text evidence="2">The sequence shown here is derived from an EMBL/GenBank/DDBJ whole genome shotgun (WGS) entry which is preliminary data.</text>
</comment>
<keyword evidence="1" id="KW-1133">Transmembrane helix</keyword>
<proteinExistence type="predicted"/>
<accession>M2YE84</accession>